<feature type="transmembrane region" description="Helical" evidence="2">
    <location>
        <begin position="258"/>
        <end position="282"/>
    </location>
</feature>
<dbReference type="InterPro" id="IPR036457">
    <property type="entry name" value="PPM-type-like_dom_sf"/>
</dbReference>
<reference evidence="5" key="1">
    <citation type="submission" date="2017-01" db="EMBL/GenBank/DDBJ databases">
        <authorList>
            <person name="Varghese N."/>
            <person name="Submissions S."/>
        </authorList>
    </citation>
    <scope>NUCLEOTIDE SEQUENCE [LARGE SCALE GENOMIC DNA]</scope>
    <source>
        <strain evidence="5">DSM 46698</strain>
    </source>
</reference>
<keyword evidence="2" id="KW-0812">Transmembrane</keyword>
<dbReference type="Proteomes" id="UP000186026">
    <property type="component" value="Unassembled WGS sequence"/>
</dbReference>
<evidence type="ECO:0000313" key="5">
    <source>
        <dbReference type="Proteomes" id="UP000186026"/>
    </source>
</evidence>
<feature type="transmembrane region" description="Helical" evidence="2">
    <location>
        <begin position="91"/>
        <end position="116"/>
    </location>
</feature>
<evidence type="ECO:0000313" key="4">
    <source>
        <dbReference type="EMBL" id="SIS52738.1"/>
    </source>
</evidence>
<evidence type="ECO:0000256" key="2">
    <source>
        <dbReference type="SAM" id="Phobius"/>
    </source>
</evidence>
<evidence type="ECO:0000256" key="1">
    <source>
        <dbReference type="ARBA" id="ARBA00022801"/>
    </source>
</evidence>
<dbReference type="PANTHER" id="PTHR43156:SF2">
    <property type="entry name" value="STAGE II SPORULATION PROTEIN E"/>
    <property type="match status" value="1"/>
</dbReference>
<dbReference type="AlphaFoldDB" id="A0A1N7JTR6"/>
<feature type="transmembrane region" description="Helical" evidence="2">
    <location>
        <begin position="21"/>
        <end position="40"/>
    </location>
</feature>
<dbReference type="InterPro" id="IPR029016">
    <property type="entry name" value="GAF-like_dom_sf"/>
</dbReference>
<sequence length="700" mass="80380">MHCIVYTCVLQNKMFKLPNLNIGKISLLVAIMTWLSLLFVDITRLFGTVNQMESGIAPEISYILQVLFFIMVYLFYNYSINNSEKSNFLDLIWRGASTGIVATSVSIFISIFYYLLGESRLASDPILRNVFYHVDFAFITLFLVSSTLLWKHLILYQRTKRVVNQWQGFEIGLLISMFFVFFNQNTLDYSFLFGLSVLIIFGASLSVNLKWIPYLTFKEKWKSILFLVIIQISSAYLFIQVLSYSGSITPYLNLTDNLFLLSLFGFVFIYSIFSFLVTLFNLPTSSVFEQKLVEAINFQRLSQSIKPGENENQVLDILMDSCMSAAYVDAAWLELKDTEGNKNIIHQRFISNKERKIVQEIIQDSKPFSDFTWESNTNDNKTFVGKLQDFKYKSAMVIPLVVNKETVGRIFLLKEVKDGFNKEMTNIISTFVGQACISVENYRLLNEAIKNERYKEELQIAQRVQRSLLPSMLHKDNTFQIHGFSEAADEVGGDYYETQALGDSQFAIIIGDVSGKGTSAAFNMSQMKGVFHSLVQLNPSPRDFLIKANAALSHCLEKNHFITTSYFVLNTKSRTFKYSRAGHCPTLFFNAEKNNSEYLSIDGMGLGILRNKLYEKYVHEKEVSYSVGDILILFTDGIVEAKNDQNEEFGYERLKKTVNKYKDLNAEQLQQKIIEELYSYIGKSTLPDDDYSLLVIKFIQ</sequence>
<dbReference type="SUPFAM" id="SSF81606">
    <property type="entry name" value="PP2C-like"/>
    <property type="match status" value="1"/>
</dbReference>
<dbReference type="STRING" id="529505.SAMN05421761_101248"/>
<dbReference type="SUPFAM" id="SSF55781">
    <property type="entry name" value="GAF domain-like"/>
    <property type="match status" value="1"/>
</dbReference>
<organism evidence="4 5">
    <name type="scientific">Belliella pelovolcani</name>
    <dbReference type="NCBI Taxonomy" id="529505"/>
    <lineage>
        <taxon>Bacteria</taxon>
        <taxon>Pseudomonadati</taxon>
        <taxon>Bacteroidota</taxon>
        <taxon>Cytophagia</taxon>
        <taxon>Cytophagales</taxon>
        <taxon>Cyclobacteriaceae</taxon>
        <taxon>Belliella</taxon>
    </lineage>
</organism>
<evidence type="ECO:0000259" key="3">
    <source>
        <dbReference type="SMART" id="SM00331"/>
    </source>
</evidence>
<keyword evidence="2" id="KW-0472">Membrane</keyword>
<dbReference type="Pfam" id="PF07228">
    <property type="entry name" value="SpoIIE"/>
    <property type="match status" value="1"/>
</dbReference>
<proteinExistence type="predicted"/>
<dbReference type="Gene3D" id="3.60.40.10">
    <property type="entry name" value="PPM-type phosphatase domain"/>
    <property type="match status" value="1"/>
</dbReference>
<dbReference type="SMART" id="SM00331">
    <property type="entry name" value="PP2C_SIG"/>
    <property type="match status" value="1"/>
</dbReference>
<dbReference type="Gene3D" id="3.30.450.40">
    <property type="match status" value="1"/>
</dbReference>
<feature type="transmembrane region" description="Helical" evidence="2">
    <location>
        <begin position="136"/>
        <end position="154"/>
    </location>
</feature>
<keyword evidence="5" id="KW-1185">Reference proteome</keyword>
<feature type="domain" description="PPM-type phosphatase" evidence="3">
    <location>
        <begin position="476"/>
        <end position="698"/>
    </location>
</feature>
<accession>A0A1N7JTR6</accession>
<feature type="transmembrane region" description="Helical" evidence="2">
    <location>
        <begin position="189"/>
        <end position="212"/>
    </location>
</feature>
<protein>
    <submittedName>
        <fullName evidence="4">Serine phosphatase RsbU, regulator of sigma subunit</fullName>
    </submittedName>
</protein>
<keyword evidence="1" id="KW-0378">Hydrolase</keyword>
<dbReference type="PANTHER" id="PTHR43156">
    <property type="entry name" value="STAGE II SPORULATION PROTEIN E-RELATED"/>
    <property type="match status" value="1"/>
</dbReference>
<feature type="transmembrane region" description="Helical" evidence="2">
    <location>
        <begin position="60"/>
        <end position="79"/>
    </location>
</feature>
<dbReference type="GO" id="GO:0016791">
    <property type="term" value="F:phosphatase activity"/>
    <property type="evidence" value="ECO:0007669"/>
    <property type="project" value="TreeGrafter"/>
</dbReference>
<name>A0A1N7JTR6_9BACT</name>
<dbReference type="InterPro" id="IPR052016">
    <property type="entry name" value="Bact_Sigma-Reg"/>
</dbReference>
<dbReference type="InterPro" id="IPR001932">
    <property type="entry name" value="PPM-type_phosphatase-like_dom"/>
</dbReference>
<keyword evidence="2" id="KW-1133">Transmembrane helix</keyword>
<feature type="transmembrane region" description="Helical" evidence="2">
    <location>
        <begin position="224"/>
        <end position="246"/>
    </location>
</feature>
<gene>
    <name evidence="4" type="ORF">SAMN05421761_101248</name>
</gene>
<dbReference type="EMBL" id="FTOP01000001">
    <property type="protein sequence ID" value="SIS52738.1"/>
    <property type="molecule type" value="Genomic_DNA"/>
</dbReference>